<dbReference type="EMBL" id="AP026933">
    <property type="protein sequence ID" value="BDT03589.1"/>
    <property type="molecule type" value="Genomic_DNA"/>
</dbReference>
<dbReference type="RefSeq" id="WP_281749517.1">
    <property type="nucleotide sequence ID" value="NZ_AP026933.1"/>
</dbReference>
<keyword evidence="2" id="KW-1185">Reference proteome</keyword>
<evidence type="ECO:0000313" key="2">
    <source>
        <dbReference type="Proteomes" id="UP001163387"/>
    </source>
</evidence>
<reference evidence="1 2" key="1">
    <citation type="journal article" date="2022" name="Front. Microbiol.">
        <title>Male-killing mechanisms vary between Spiroplasma species.</title>
        <authorList>
            <person name="Arai H."/>
            <person name="Inoue M."/>
            <person name="Kageyama D."/>
        </authorList>
    </citation>
    <scope>NUCLEOTIDE SEQUENCE [LARGE SCALE GENOMIC DNA]</scope>
    <source>
        <strain evidence="2">sHm</strain>
    </source>
</reference>
<proteinExistence type="predicted"/>
<organism evidence="1 2">
    <name type="scientific">Spiroplasma ixodetis</name>
    <dbReference type="NCBI Taxonomy" id="2141"/>
    <lineage>
        <taxon>Bacteria</taxon>
        <taxon>Bacillati</taxon>
        <taxon>Mycoplasmatota</taxon>
        <taxon>Mollicutes</taxon>
        <taxon>Entomoplasmatales</taxon>
        <taxon>Spiroplasmataceae</taxon>
        <taxon>Spiroplasma</taxon>
    </lineage>
</organism>
<dbReference type="Proteomes" id="UP001163387">
    <property type="component" value="Chromosome"/>
</dbReference>
<sequence length="96" mass="11701">MKQMIIFVSIVTPDYVEMKNLVKKWQKQVSDLINKTEVPISEYKKFCFKNNFRTIINKDCKCNLYLSLYINFKLLIFFIDFTVNIEWKFPKNIFKK</sequence>
<evidence type="ECO:0000313" key="1">
    <source>
        <dbReference type="EMBL" id="BDT03589.1"/>
    </source>
</evidence>
<accession>A0ABN6SX13</accession>
<name>A0ABN6SX13_9MOLU</name>
<gene>
    <name evidence="1" type="ORF">SHM_12350</name>
</gene>
<protein>
    <submittedName>
        <fullName evidence="1">Uncharacterized protein</fullName>
    </submittedName>
</protein>